<organism evidence="2 3">
    <name type="scientific">Mycobacteroides immunogenum</name>
    <dbReference type="NCBI Taxonomy" id="83262"/>
    <lineage>
        <taxon>Bacteria</taxon>
        <taxon>Bacillati</taxon>
        <taxon>Actinomycetota</taxon>
        <taxon>Actinomycetes</taxon>
        <taxon>Mycobacteriales</taxon>
        <taxon>Mycobacteriaceae</taxon>
        <taxon>Mycobacteroides</taxon>
    </lineage>
</organism>
<accession>A0A179VDB5</accession>
<dbReference type="Proteomes" id="UP000186919">
    <property type="component" value="Unassembled WGS sequence"/>
</dbReference>
<dbReference type="RefSeq" id="WP_064629969.1">
    <property type="nucleotide sequence ID" value="NZ_LQYE01000012.1"/>
</dbReference>
<feature type="signal peptide" evidence="1">
    <location>
        <begin position="1"/>
        <end position="27"/>
    </location>
</feature>
<evidence type="ECO:0000313" key="2">
    <source>
        <dbReference type="EMBL" id="OAT68935.1"/>
    </source>
</evidence>
<reference evidence="2 3" key="1">
    <citation type="submission" date="2016-01" db="EMBL/GenBank/DDBJ databases">
        <title>Mycobacterium immunogenum strain CD11_6 genome sequencing and assembly.</title>
        <authorList>
            <person name="Kaur G."/>
            <person name="Nair G.R."/>
            <person name="Mayilraj S."/>
        </authorList>
    </citation>
    <scope>NUCLEOTIDE SEQUENCE [LARGE SCALE GENOMIC DNA]</scope>
    <source>
        <strain evidence="2 3">CD11-6</strain>
    </source>
</reference>
<sequence>MKKFAFAAVTASAFAAAAVGLAGTAAASTSTGGGNAGDTVANLQKQGYSVQLNGSVSAPLSQCTVTDVHGASALPAGQSSAMSSTTVYVDVSCPDLNN</sequence>
<name>A0A179VDB5_9MYCO</name>
<protein>
    <recommendedName>
        <fullName evidence="4">PASTA domain-containing protein</fullName>
    </recommendedName>
</protein>
<keyword evidence="1" id="KW-0732">Signal</keyword>
<dbReference type="EMBL" id="LQYE01000012">
    <property type="protein sequence ID" value="OAT68935.1"/>
    <property type="molecule type" value="Genomic_DNA"/>
</dbReference>
<evidence type="ECO:0000256" key="1">
    <source>
        <dbReference type="SAM" id="SignalP"/>
    </source>
</evidence>
<gene>
    <name evidence="2" type="ORF">AWB85_07410</name>
</gene>
<comment type="caution">
    <text evidence="2">The sequence shown here is derived from an EMBL/GenBank/DDBJ whole genome shotgun (WGS) entry which is preliminary data.</text>
</comment>
<feature type="chain" id="PRO_5008107931" description="PASTA domain-containing protein" evidence="1">
    <location>
        <begin position="28"/>
        <end position="98"/>
    </location>
</feature>
<dbReference type="AlphaFoldDB" id="A0A179VDB5"/>
<proteinExistence type="predicted"/>
<evidence type="ECO:0008006" key="4">
    <source>
        <dbReference type="Google" id="ProtNLM"/>
    </source>
</evidence>
<evidence type="ECO:0000313" key="3">
    <source>
        <dbReference type="Proteomes" id="UP000186919"/>
    </source>
</evidence>